<accession>A0A2S8G463</accession>
<dbReference type="Pfam" id="PF00884">
    <property type="entry name" value="Sulfatase"/>
    <property type="match status" value="1"/>
</dbReference>
<feature type="domain" description="SMP-30/Gluconolactonase/LRE-like region" evidence="4">
    <location>
        <begin position="475"/>
        <end position="728"/>
    </location>
</feature>
<dbReference type="AlphaFoldDB" id="A0A2S8G463"/>
<evidence type="ECO:0000259" key="4">
    <source>
        <dbReference type="Pfam" id="PF08450"/>
    </source>
</evidence>
<dbReference type="SUPFAM" id="SSF53649">
    <property type="entry name" value="Alkaline phosphatase-like"/>
    <property type="match status" value="1"/>
</dbReference>
<evidence type="ECO:0000259" key="3">
    <source>
        <dbReference type="Pfam" id="PF00884"/>
    </source>
</evidence>
<dbReference type="InterPro" id="IPR013658">
    <property type="entry name" value="SGL"/>
</dbReference>
<evidence type="ECO:0008006" key="7">
    <source>
        <dbReference type="Google" id="ProtNLM"/>
    </source>
</evidence>
<name>A0A2S8G463_9BACT</name>
<dbReference type="PANTHER" id="PTHR42693:SF53">
    <property type="entry name" value="ENDO-4-O-SULFATASE"/>
    <property type="match status" value="1"/>
</dbReference>
<organism evidence="5 6">
    <name type="scientific">Blastopirellula marina</name>
    <dbReference type="NCBI Taxonomy" id="124"/>
    <lineage>
        <taxon>Bacteria</taxon>
        <taxon>Pseudomonadati</taxon>
        <taxon>Planctomycetota</taxon>
        <taxon>Planctomycetia</taxon>
        <taxon>Pirellulales</taxon>
        <taxon>Pirellulaceae</taxon>
        <taxon>Blastopirellula</taxon>
    </lineage>
</organism>
<evidence type="ECO:0000313" key="6">
    <source>
        <dbReference type="Proteomes" id="UP000240009"/>
    </source>
</evidence>
<evidence type="ECO:0000256" key="1">
    <source>
        <dbReference type="ARBA" id="ARBA00008779"/>
    </source>
</evidence>
<evidence type="ECO:0000256" key="2">
    <source>
        <dbReference type="ARBA" id="ARBA00022801"/>
    </source>
</evidence>
<dbReference type="InterPro" id="IPR050738">
    <property type="entry name" value="Sulfatase"/>
</dbReference>
<dbReference type="GO" id="GO:0004065">
    <property type="term" value="F:arylsulfatase activity"/>
    <property type="evidence" value="ECO:0007669"/>
    <property type="project" value="TreeGrafter"/>
</dbReference>
<reference evidence="5 6" key="1">
    <citation type="submission" date="2018-02" db="EMBL/GenBank/DDBJ databases">
        <title>Comparative genomes isolates from brazilian mangrove.</title>
        <authorList>
            <person name="Araujo J.E."/>
            <person name="Taketani R.G."/>
            <person name="Silva M.C.P."/>
            <person name="Loureco M.V."/>
            <person name="Andreote F.D."/>
        </authorList>
    </citation>
    <scope>NUCLEOTIDE SEQUENCE [LARGE SCALE GENOMIC DNA]</scope>
    <source>
        <strain evidence="5 6">HEX-2 MGV</strain>
    </source>
</reference>
<dbReference type="Proteomes" id="UP000240009">
    <property type="component" value="Unassembled WGS sequence"/>
</dbReference>
<dbReference type="InterPro" id="IPR011042">
    <property type="entry name" value="6-blade_b-propeller_TolB-like"/>
</dbReference>
<dbReference type="InterPro" id="IPR000917">
    <property type="entry name" value="Sulfatase_N"/>
</dbReference>
<dbReference type="PANTHER" id="PTHR42693">
    <property type="entry name" value="ARYLSULFATASE FAMILY MEMBER"/>
    <property type="match status" value="1"/>
</dbReference>
<proteinExistence type="inferred from homology"/>
<keyword evidence="2" id="KW-0378">Hydrolase</keyword>
<dbReference type="EMBL" id="PUIA01000016">
    <property type="protein sequence ID" value="PQO39238.1"/>
    <property type="molecule type" value="Genomic_DNA"/>
</dbReference>
<sequence>MHFSRLILGIVLLAATTVLADERPNIILIMADDLGVEGLGCYGGTSYATPNLDRLAGEGQLFTHAYAQPLCTNTRVQLMTGKYNNRNWKYFGILDPRERTIGHFMQQAGYQTCMAGKWQLQSYDPPDYPGAQMRRDTGMKVEDAGFDTYNMYHSGHTELKGSRYANPTLNINGTLHEAIDGKYGPDLWVHFINDFVREASQKDKPFFVYYPMALPHWPMVPTPDSKEWSDPSRRLEEDTRYFPDMVAYVDKCVGQIVANVDALGLKDNTLILFYSDNGTNTKITSQTENGPVVGGKGLTTDAGTHVPLIVRWPGHIAPGKSDSLVDSTDFLPTLLDAAQRKQLTPGGIDGISFYSQLIGQAADARPWVFCHYDPRPGWDKDQFAHVRFARDKRYKLYDDGKLFDVPADPLERSPLDPAHEPAAATAARQELGTVLAQMSNPEPAPRDPLHFTATRQTEFVPAGSKLEVVYQGGTFTEGPTVAADGAILFSDVRESKTLRYDPKTGKTTIFRADSNNSNGMMHDAQGRLLSCEGAGGGPRRVSIRSLDGEVTTVVDNWQGKHFHSPNDVAIAPNSTVYFTDPRYGGNSPKEIYFEGVYLVRDGKAIVASDKVERPNGILISQDGSTAYVADNNNEFGGARSLLKFVIEKDGTFGQSTRLFDFGMGRRGIDGMAMDTVGNIYATAGSGIDAGVYIFSPTGEQLAKIRVPDLPTNCIFGGPSEPGALYITAQTEPDAQGKTSFGLFRIQLATKGYQIFPPAAAKE</sequence>
<gene>
    <name evidence="5" type="ORF">C5Y96_05105</name>
</gene>
<protein>
    <recommendedName>
        <fullName evidence="7">Gluconolactonase</fullName>
    </recommendedName>
</protein>
<dbReference type="Gene3D" id="2.120.10.30">
    <property type="entry name" value="TolB, C-terminal domain"/>
    <property type="match status" value="1"/>
</dbReference>
<comment type="similarity">
    <text evidence="1">Belongs to the sulfatase family.</text>
</comment>
<dbReference type="CDD" id="cd16151">
    <property type="entry name" value="sulfatase_like"/>
    <property type="match status" value="1"/>
</dbReference>
<dbReference type="SUPFAM" id="SSF63829">
    <property type="entry name" value="Calcium-dependent phosphotriesterase"/>
    <property type="match status" value="1"/>
</dbReference>
<dbReference type="Pfam" id="PF08450">
    <property type="entry name" value="SGL"/>
    <property type="match status" value="1"/>
</dbReference>
<dbReference type="Gene3D" id="3.40.720.10">
    <property type="entry name" value="Alkaline Phosphatase, subunit A"/>
    <property type="match status" value="1"/>
</dbReference>
<comment type="caution">
    <text evidence="5">The sequence shown here is derived from an EMBL/GenBank/DDBJ whole genome shotgun (WGS) entry which is preliminary data.</text>
</comment>
<feature type="domain" description="Sulfatase N-terminal" evidence="3">
    <location>
        <begin position="24"/>
        <end position="338"/>
    </location>
</feature>
<dbReference type="InterPro" id="IPR017850">
    <property type="entry name" value="Alkaline_phosphatase_core_sf"/>
</dbReference>
<evidence type="ECO:0000313" key="5">
    <source>
        <dbReference type="EMBL" id="PQO39238.1"/>
    </source>
</evidence>